<proteinExistence type="predicted"/>
<gene>
    <name evidence="1" type="ORF">CCM_02740</name>
</gene>
<dbReference type="InParanoid" id="G3JBG2"/>
<dbReference type="HOGENOM" id="CLU_2793898_0_0_1"/>
<dbReference type="RefSeq" id="XP_006667955.1">
    <property type="nucleotide sequence ID" value="XM_006667892.1"/>
</dbReference>
<evidence type="ECO:0000313" key="2">
    <source>
        <dbReference type="Proteomes" id="UP000001610"/>
    </source>
</evidence>
<keyword evidence="2" id="KW-1185">Reference proteome</keyword>
<protein>
    <submittedName>
        <fullName evidence="1">Uncharacterized protein</fullName>
    </submittedName>
</protein>
<dbReference type="EMBL" id="JH126400">
    <property type="protein sequence ID" value="EGX94469.1"/>
    <property type="molecule type" value="Genomic_DNA"/>
</dbReference>
<name>G3JBG2_CORMM</name>
<accession>G3JBG2</accession>
<dbReference type="VEuPathDB" id="FungiDB:CCM_02740"/>
<dbReference type="Proteomes" id="UP000001610">
    <property type="component" value="Unassembled WGS sequence"/>
</dbReference>
<sequence length="68" mass="7447">MKARCFGPRPCSSCLAGYSLSPQPQRGLISSLAFSWFGQFQLANPIVVLVNFKVTPGLVWSQGQDPNF</sequence>
<evidence type="ECO:0000313" key="1">
    <source>
        <dbReference type="EMBL" id="EGX94469.1"/>
    </source>
</evidence>
<reference evidence="1 2" key="1">
    <citation type="journal article" date="2011" name="Genome Biol.">
        <title>Genome sequence of the insect pathogenic fungus Cordyceps militaris, a valued traditional Chinese medicine.</title>
        <authorList>
            <person name="Zheng P."/>
            <person name="Xia Y."/>
            <person name="Xiao G."/>
            <person name="Xiong C."/>
            <person name="Hu X."/>
            <person name="Zhang S."/>
            <person name="Zheng H."/>
            <person name="Huang Y."/>
            <person name="Zhou Y."/>
            <person name="Wang S."/>
            <person name="Zhao G.P."/>
            <person name="Liu X."/>
            <person name="St Leger R.J."/>
            <person name="Wang C."/>
        </authorList>
    </citation>
    <scope>NUCLEOTIDE SEQUENCE [LARGE SCALE GENOMIC DNA]</scope>
    <source>
        <strain evidence="1 2">CM01</strain>
    </source>
</reference>
<dbReference type="KEGG" id="cmt:CCM_02740"/>
<organism evidence="1 2">
    <name type="scientific">Cordyceps militaris (strain CM01)</name>
    <name type="common">Caterpillar fungus</name>
    <dbReference type="NCBI Taxonomy" id="983644"/>
    <lineage>
        <taxon>Eukaryota</taxon>
        <taxon>Fungi</taxon>
        <taxon>Dikarya</taxon>
        <taxon>Ascomycota</taxon>
        <taxon>Pezizomycotina</taxon>
        <taxon>Sordariomycetes</taxon>
        <taxon>Hypocreomycetidae</taxon>
        <taxon>Hypocreales</taxon>
        <taxon>Cordycipitaceae</taxon>
        <taxon>Cordyceps</taxon>
    </lineage>
</organism>
<dbReference type="AlphaFoldDB" id="G3JBG2"/>
<dbReference type="GeneID" id="18164767"/>